<feature type="compositionally biased region" description="Low complexity" evidence="1">
    <location>
        <begin position="96"/>
        <end position="113"/>
    </location>
</feature>
<gene>
    <name evidence="2" type="ORF">FA045_02345</name>
</gene>
<protein>
    <submittedName>
        <fullName evidence="2">Uncharacterized protein</fullName>
    </submittedName>
</protein>
<evidence type="ECO:0000313" key="2">
    <source>
        <dbReference type="EMBL" id="TKC03431.1"/>
    </source>
</evidence>
<sequence>MKNILYILLAISIASCNNSKKVETAQSYAATPNGLADLQNSTAPTKTATGATSNLLTNPEHGQPGHDCSIAVGAPLKAGAKTSTPVTQQAPANVVQTASPQPTTPSTTAAGSGKLNPAHGQPGHDCAVAVGAPLSSKSAQSATNNAAPKINVSQPTTTSATPILNEKGKKLNPAHGQPGHDCAVAVGAPLT</sequence>
<dbReference type="RefSeq" id="WP_136874041.1">
    <property type="nucleotide sequence ID" value="NZ_SWBO01000001.1"/>
</dbReference>
<comment type="caution">
    <text evidence="2">The sequence shown here is derived from an EMBL/GenBank/DDBJ whole genome shotgun (WGS) entry which is preliminary data.</text>
</comment>
<feature type="compositionally biased region" description="Polar residues" evidence="1">
    <location>
        <begin position="139"/>
        <end position="162"/>
    </location>
</feature>
<organism evidence="2 3">
    <name type="scientific">Pedobacter cryotolerans</name>
    <dbReference type="NCBI Taxonomy" id="2571270"/>
    <lineage>
        <taxon>Bacteria</taxon>
        <taxon>Pseudomonadati</taxon>
        <taxon>Bacteroidota</taxon>
        <taxon>Sphingobacteriia</taxon>
        <taxon>Sphingobacteriales</taxon>
        <taxon>Sphingobacteriaceae</taxon>
        <taxon>Pedobacter</taxon>
    </lineage>
</organism>
<feature type="compositionally biased region" description="Polar residues" evidence="1">
    <location>
        <begin position="38"/>
        <end position="57"/>
    </location>
</feature>
<dbReference type="Proteomes" id="UP000310477">
    <property type="component" value="Unassembled WGS sequence"/>
</dbReference>
<evidence type="ECO:0000256" key="1">
    <source>
        <dbReference type="SAM" id="MobiDB-lite"/>
    </source>
</evidence>
<accession>A0A4U1CGC6</accession>
<dbReference type="OrthoDB" id="678557at2"/>
<reference evidence="2 3" key="1">
    <citation type="submission" date="2019-04" db="EMBL/GenBank/DDBJ databases">
        <title>Pedobacter sp. AR-2-6 sp. nov., isolated from Arctic soil.</title>
        <authorList>
            <person name="Dahal R.H."/>
            <person name="Kim D.-U."/>
        </authorList>
    </citation>
    <scope>NUCLEOTIDE SEQUENCE [LARGE SCALE GENOMIC DNA]</scope>
    <source>
        <strain evidence="2 3">AR-2-6</strain>
    </source>
</reference>
<dbReference type="PROSITE" id="PS51257">
    <property type="entry name" value="PROKAR_LIPOPROTEIN"/>
    <property type="match status" value="1"/>
</dbReference>
<dbReference type="EMBL" id="SWBO01000001">
    <property type="protein sequence ID" value="TKC03431.1"/>
    <property type="molecule type" value="Genomic_DNA"/>
</dbReference>
<feature type="region of interest" description="Disordered" evidence="1">
    <location>
        <begin position="139"/>
        <end position="180"/>
    </location>
</feature>
<proteinExistence type="predicted"/>
<dbReference type="AlphaFoldDB" id="A0A4U1CGC6"/>
<evidence type="ECO:0000313" key="3">
    <source>
        <dbReference type="Proteomes" id="UP000310477"/>
    </source>
</evidence>
<feature type="compositionally biased region" description="Polar residues" evidence="1">
    <location>
        <begin position="81"/>
        <end position="95"/>
    </location>
</feature>
<keyword evidence="3" id="KW-1185">Reference proteome</keyword>
<feature type="region of interest" description="Disordered" evidence="1">
    <location>
        <begin position="34"/>
        <end position="127"/>
    </location>
</feature>
<name>A0A4U1CGC6_9SPHI</name>